<evidence type="ECO:0008006" key="3">
    <source>
        <dbReference type="Google" id="ProtNLM"/>
    </source>
</evidence>
<sequence length="390" mass="43614">MRKLSAELTDIIIDYLCDDRPSLRSCSLVCRSWLPSSRFHLISTLELDFYSDFEKRFPIISSLDSTIPPYVRHLKLAVCYVWEERLVDCLSMLPTFGALKSISLSFVAWSELTLEAKNSLLDVLRGLKILRLNHIQFDTFEEALEFLSLVPSLECLSLGYTSIKSGVKTASPTISYKLQLKQIAFAPGGDRFTAPLIDWLCLQPTPSVHTLNLTVMSVMQTPSISRYLKVLGPTLQYLGISISPTEYDSYSELKAAACKEIDLAHNPSLRTITFDNLVLYADTPADTPKPDCLWIINILSRITSPFIKMVTLVIYANAAQEISSFNLPALASFFEGGRSVSTMRSTIVRFAIFGNIDKTAAIATITENLHDLNKQSQLVFGGHGFTEQER</sequence>
<gene>
    <name evidence="1" type="ORF">BD410DRAFT_836514</name>
</gene>
<dbReference type="STRING" id="50990.A0A4Y7QHD0"/>
<protein>
    <recommendedName>
        <fullName evidence="3">F-box domain-containing protein</fullName>
    </recommendedName>
</protein>
<dbReference type="InterPro" id="IPR032675">
    <property type="entry name" value="LRR_dom_sf"/>
</dbReference>
<keyword evidence="2" id="KW-1185">Reference proteome</keyword>
<evidence type="ECO:0000313" key="2">
    <source>
        <dbReference type="Proteomes" id="UP000294933"/>
    </source>
</evidence>
<dbReference type="OrthoDB" id="2788229at2759"/>
<name>A0A4Y7QHD0_9AGAM</name>
<dbReference type="Proteomes" id="UP000294933">
    <property type="component" value="Unassembled WGS sequence"/>
</dbReference>
<reference evidence="1 2" key="1">
    <citation type="submission" date="2018-06" db="EMBL/GenBank/DDBJ databases">
        <title>A transcriptomic atlas of mushroom development highlights an independent origin of complex multicellularity.</title>
        <authorList>
            <consortium name="DOE Joint Genome Institute"/>
            <person name="Krizsan K."/>
            <person name="Almasi E."/>
            <person name="Merenyi Z."/>
            <person name="Sahu N."/>
            <person name="Viragh M."/>
            <person name="Koszo T."/>
            <person name="Mondo S."/>
            <person name="Kiss B."/>
            <person name="Balint B."/>
            <person name="Kues U."/>
            <person name="Barry K."/>
            <person name="Hegedus J.C."/>
            <person name="Henrissat B."/>
            <person name="Johnson J."/>
            <person name="Lipzen A."/>
            <person name="Ohm R."/>
            <person name="Nagy I."/>
            <person name="Pangilinan J."/>
            <person name="Yan J."/>
            <person name="Xiong Y."/>
            <person name="Grigoriev I.V."/>
            <person name="Hibbett D.S."/>
            <person name="Nagy L.G."/>
        </authorList>
    </citation>
    <scope>NUCLEOTIDE SEQUENCE [LARGE SCALE GENOMIC DNA]</scope>
    <source>
        <strain evidence="1 2">SZMC22713</strain>
    </source>
</reference>
<dbReference type="VEuPathDB" id="FungiDB:BD410DRAFT_836514"/>
<organism evidence="1 2">
    <name type="scientific">Rickenella mellea</name>
    <dbReference type="NCBI Taxonomy" id="50990"/>
    <lineage>
        <taxon>Eukaryota</taxon>
        <taxon>Fungi</taxon>
        <taxon>Dikarya</taxon>
        <taxon>Basidiomycota</taxon>
        <taxon>Agaricomycotina</taxon>
        <taxon>Agaricomycetes</taxon>
        <taxon>Hymenochaetales</taxon>
        <taxon>Rickenellaceae</taxon>
        <taxon>Rickenella</taxon>
    </lineage>
</organism>
<dbReference type="Gene3D" id="3.80.10.10">
    <property type="entry name" value="Ribonuclease Inhibitor"/>
    <property type="match status" value="1"/>
</dbReference>
<dbReference type="EMBL" id="ML170161">
    <property type="protein sequence ID" value="TDL26661.1"/>
    <property type="molecule type" value="Genomic_DNA"/>
</dbReference>
<dbReference type="SUPFAM" id="SSF52047">
    <property type="entry name" value="RNI-like"/>
    <property type="match status" value="1"/>
</dbReference>
<proteinExistence type="predicted"/>
<accession>A0A4Y7QHD0</accession>
<dbReference type="AlphaFoldDB" id="A0A4Y7QHD0"/>
<evidence type="ECO:0000313" key="1">
    <source>
        <dbReference type="EMBL" id="TDL26661.1"/>
    </source>
</evidence>